<keyword evidence="1" id="KW-0732">Signal</keyword>
<feature type="chain" id="PRO_5022838561" description="Beta-defensin" evidence="1">
    <location>
        <begin position="20"/>
        <end position="107"/>
    </location>
</feature>
<dbReference type="AlphaFoldDB" id="A0A5E4Q2B0"/>
<accession>A0A5E4Q2B0</accession>
<protein>
    <recommendedName>
        <fullName evidence="4">Beta-defensin</fullName>
    </recommendedName>
</protein>
<evidence type="ECO:0000256" key="1">
    <source>
        <dbReference type="SAM" id="SignalP"/>
    </source>
</evidence>
<dbReference type="Proteomes" id="UP000324832">
    <property type="component" value="Unassembled WGS sequence"/>
</dbReference>
<evidence type="ECO:0008006" key="4">
    <source>
        <dbReference type="Google" id="ProtNLM"/>
    </source>
</evidence>
<evidence type="ECO:0000313" key="3">
    <source>
        <dbReference type="Proteomes" id="UP000324832"/>
    </source>
</evidence>
<feature type="signal peptide" evidence="1">
    <location>
        <begin position="1"/>
        <end position="19"/>
    </location>
</feature>
<proteinExistence type="predicted"/>
<keyword evidence="3" id="KW-1185">Reference proteome</keyword>
<evidence type="ECO:0000313" key="2">
    <source>
        <dbReference type="EMBL" id="VVC91808.1"/>
    </source>
</evidence>
<organism evidence="2 3">
    <name type="scientific">Leptidea sinapis</name>
    <dbReference type="NCBI Taxonomy" id="189913"/>
    <lineage>
        <taxon>Eukaryota</taxon>
        <taxon>Metazoa</taxon>
        <taxon>Ecdysozoa</taxon>
        <taxon>Arthropoda</taxon>
        <taxon>Hexapoda</taxon>
        <taxon>Insecta</taxon>
        <taxon>Pterygota</taxon>
        <taxon>Neoptera</taxon>
        <taxon>Endopterygota</taxon>
        <taxon>Lepidoptera</taxon>
        <taxon>Glossata</taxon>
        <taxon>Ditrysia</taxon>
        <taxon>Papilionoidea</taxon>
        <taxon>Pieridae</taxon>
        <taxon>Dismorphiinae</taxon>
        <taxon>Leptidea</taxon>
    </lineage>
</organism>
<dbReference type="EMBL" id="FZQP02001115">
    <property type="protein sequence ID" value="VVC91808.1"/>
    <property type="molecule type" value="Genomic_DNA"/>
</dbReference>
<reference evidence="2 3" key="1">
    <citation type="submission" date="2017-07" db="EMBL/GenBank/DDBJ databases">
        <authorList>
            <person name="Talla V."/>
            <person name="Backstrom N."/>
        </authorList>
    </citation>
    <scope>NUCLEOTIDE SEQUENCE [LARGE SCALE GENOMIC DNA]</scope>
</reference>
<dbReference type="OrthoDB" id="7352274at2759"/>
<name>A0A5E4Q2B0_9NEOP</name>
<gene>
    <name evidence="2" type="ORF">LSINAPIS_LOCUS4377</name>
</gene>
<sequence>MLRKLCFIHSVLLLGHVLSENSSMFIYPTSYRDHVYHKLSENGKKIFFALNIHPSCAAKNGECMQRGKCIEKKMLYISRVCYKRDLVCCYDDTIYHPTIRPDDGPKL</sequence>